<protein>
    <recommendedName>
        <fullName evidence="2">DUF2231 domain-containing protein</fullName>
    </recommendedName>
</protein>
<dbReference type="EMBL" id="BSVB01000001">
    <property type="protein sequence ID" value="GMA94613.1"/>
    <property type="molecule type" value="Genomic_DNA"/>
</dbReference>
<feature type="transmembrane region" description="Helical" evidence="1">
    <location>
        <begin position="20"/>
        <end position="45"/>
    </location>
</feature>
<feature type="transmembrane region" description="Helical" evidence="1">
    <location>
        <begin position="119"/>
        <end position="141"/>
    </location>
</feature>
<evidence type="ECO:0000259" key="2">
    <source>
        <dbReference type="Pfam" id="PF09990"/>
    </source>
</evidence>
<evidence type="ECO:0000313" key="4">
    <source>
        <dbReference type="Proteomes" id="UP001157034"/>
    </source>
</evidence>
<feature type="transmembrane region" description="Helical" evidence="1">
    <location>
        <begin position="92"/>
        <end position="113"/>
    </location>
</feature>
<proteinExistence type="predicted"/>
<name>A0ABQ6K2D8_9MICO</name>
<sequence>MNDEALRRAKRPLTPLAGPYGHPFHSLLVTVPIGTWIGALIFDIARAAGADHGYRDAAGWLILIGLIGAVLAAVLGLMDLSRLRSGTRAQRVALIHMTINLVVVVLFIVNLIVRVNTDGIAGPLTLDIIAVVLLGVSGFLGGELAYRYGVRVADEETQRAAYQGARRG</sequence>
<gene>
    <name evidence="3" type="ORF">GCM10025881_14370</name>
</gene>
<accession>A0ABQ6K2D8</accession>
<dbReference type="Proteomes" id="UP001157034">
    <property type="component" value="Unassembled WGS sequence"/>
</dbReference>
<dbReference type="RefSeq" id="WP_284253513.1">
    <property type="nucleotide sequence ID" value="NZ_BAAAQO010000002.1"/>
</dbReference>
<dbReference type="Pfam" id="PF09990">
    <property type="entry name" value="DUF2231"/>
    <property type="match status" value="1"/>
</dbReference>
<keyword evidence="4" id="KW-1185">Reference proteome</keyword>
<feature type="transmembrane region" description="Helical" evidence="1">
    <location>
        <begin position="57"/>
        <end position="80"/>
    </location>
</feature>
<keyword evidence="1" id="KW-1133">Transmembrane helix</keyword>
<evidence type="ECO:0000256" key="1">
    <source>
        <dbReference type="SAM" id="Phobius"/>
    </source>
</evidence>
<dbReference type="InterPro" id="IPR019251">
    <property type="entry name" value="DUF2231_TM"/>
</dbReference>
<keyword evidence="1" id="KW-0812">Transmembrane</keyword>
<evidence type="ECO:0000313" key="3">
    <source>
        <dbReference type="EMBL" id="GMA94613.1"/>
    </source>
</evidence>
<keyword evidence="1" id="KW-0472">Membrane</keyword>
<comment type="caution">
    <text evidence="3">The sequence shown here is derived from an EMBL/GenBank/DDBJ whole genome shotgun (WGS) entry which is preliminary data.</text>
</comment>
<reference evidence="4" key="1">
    <citation type="journal article" date="2019" name="Int. J. Syst. Evol. Microbiol.">
        <title>The Global Catalogue of Microorganisms (GCM) 10K type strain sequencing project: providing services to taxonomists for standard genome sequencing and annotation.</title>
        <authorList>
            <consortium name="The Broad Institute Genomics Platform"/>
            <consortium name="The Broad Institute Genome Sequencing Center for Infectious Disease"/>
            <person name="Wu L."/>
            <person name="Ma J."/>
        </authorList>
    </citation>
    <scope>NUCLEOTIDE SEQUENCE [LARGE SCALE GENOMIC DNA]</scope>
    <source>
        <strain evidence="4">NBRC 108894</strain>
    </source>
</reference>
<feature type="domain" description="DUF2231" evidence="2">
    <location>
        <begin position="21"/>
        <end position="153"/>
    </location>
</feature>
<organism evidence="3 4">
    <name type="scientific">Pseudolysinimonas kribbensis</name>
    <dbReference type="NCBI Taxonomy" id="433641"/>
    <lineage>
        <taxon>Bacteria</taxon>
        <taxon>Bacillati</taxon>
        <taxon>Actinomycetota</taxon>
        <taxon>Actinomycetes</taxon>
        <taxon>Micrococcales</taxon>
        <taxon>Microbacteriaceae</taxon>
        <taxon>Pseudolysinimonas</taxon>
    </lineage>
</organism>